<protein>
    <recommendedName>
        <fullName evidence="2">Formyl-CoA:oxalate CoA-transferase</fullName>
        <shortName evidence="2">FCOCT</shortName>
        <ecNumber evidence="2">2.8.3.16</ecNumber>
    </recommendedName>
    <alternativeName>
        <fullName evidence="2">Formyl-coenzyme A transferase</fullName>
        <shortName evidence="2">Formyl-CoA transferase</shortName>
    </alternativeName>
</protein>
<comment type="subunit">
    <text evidence="2">Homodimer.</text>
</comment>
<evidence type="ECO:0000313" key="3">
    <source>
        <dbReference type="EMBL" id="MDX8336923.1"/>
    </source>
</evidence>
<dbReference type="Proteomes" id="UP001279681">
    <property type="component" value="Unassembled WGS sequence"/>
</dbReference>
<dbReference type="InterPro" id="IPR044855">
    <property type="entry name" value="CoA-Trfase_III_dom3_sf"/>
</dbReference>
<dbReference type="InterPro" id="IPR023606">
    <property type="entry name" value="CoA-Trfase_III_dom_1_sf"/>
</dbReference>
<sequence>MKTAPLEGIKVIDWTQVQSGPSCTQLLAWLGADVIKIERPGTGDPTRTQMLDIPDLDGLYFLQLNSNKRSIELDAKTPEGKEILKKLLQDADIFVENLHPGAADKLGFSWEEVHKLNPRLIYGTIKGFNPESPYANVKAFEPVAQCAGGAAATTGWWEGEHNIPTQSGAALGDSNTGMHLVIGLLAALMQREKTGEGCFVYQSMQEAVLNLCRVKLRDQLILEHTGEIKHFPGYPEYKVGDTVPRYGNAEGGQVLGWCYKCKGWETDSNAYVYIVLQNEDKAFDKACEGMGITKWINDPKFNTPAARNLVKQEIYAEIEKYTITKDKYEVVSELSKFGVPCGPVLSIAEIEKDESLHKCGTLVKVPQPKRGEYLTIGCPQKFSNFTPEIKSAPLLGEHTDEILKEIGYSDDEIKEFREKHVVCK</sequence>
<organism evidence="3 4">
    <name type="scientific">Candidatus Cetobacterium colombiensis</name>
    <dbReference type="NCBI Taxonomy" id="3073100"/>
    <lineage>
        <taxon>Bacteria</taxon>
        <taxon>Fusobacteriati</taxon>
        <taxon>Fusobacteriota</taxon>
        <taxon>Fusobacteriia</taxon>
        <taxon>Fusobacteriales</taxon>
        <taxon>Fusobacteriaceae</taxon>
        <taxon>Cetobacterium</taxon>
    </lineage>
</organism>
<keyword evidence="1 2" id="KW-0808">Transferase</keyword>
<keyword evidence="4" id="KW-1185">Reference proteome</keyword>
<gene>
    <name evidence="2 3" type="primary">frc</name>
    <name evidence="3" type="ORF">RFV38_10510</name>
</gene>
<feature type="binding site" evidence="2">
    <location>
        <begin position="97"/>
        <end position="99"/>
    </location>
    <ligand>
        <name>CoA</name>
        <dbReference type="ChEBI" id="CHEBI:57287"/>
    </ligand>
</feature>
<dbReference type="GO" id="GO:0033608">
    <property type="term" value="F:formyl-CoA transferase activity"/>
    <property type="evidence" value="ECO:0007669"/>
    <property type="project" value="UniProtKB-EC"/>
</dbReference>
<dbReference type="NCBIfam" id="NF003809">
    <property type="entry name" value="PRK05398.1"/>
    <property type="match status" value="1"/>
</dbReference>
<evidence type="ECO:0000256" key="1">
    <source>
        <dbReference type="ARBA" id="ARBA00022679"/>
    </source>
</evidence>
<comment type="pathway">
    <text evidence="2">Metabolic intermediate degradation; oxalate degradation; CO(2) and formate from oxalate: step 1/2.</text>
</comment>
<dbReference type="InterPro" id="IPR003673">
    <property type="entry name" value="CoA-Trfase_fam_III"/>
</dbReference>
<comment type="caution">
    <text evidence="3">The sequence shown here is derived from an EMBL/GenBank/DDBJ whole genome shotgun (WGS) entry which is preliminary data.</text>
</comment>
<dbReference type="EMBL" id="JAVIKH010000016">
    <property type="protein sequence ID" value="MDX8336923.1"/>
    <property type="molecule type" value="Genomic_DNA"/>
</dbReference>
<dbReference type="InterPro" id="IPR017659">
    <property type="entry name" value="Formyl_CoA_transfer"/>
</dbReference>
<comment type="similarity">
    <text evidence="2">Belongs to the CoA-transferase III family. Frc subfamily.</text>
</comment>
<dbReference type="PANTHER" id="PTHR48207">
    <property type="entry name" value="SUCCINATE--HYDROXYMETHYLGLUTARATE COA-TRANSFERASE"/>
    <property type="match status" value="1"/>
</dbReference>
<dbReference type="RefSeq" id="WP_320314278.1">
    <property type="nucleotide sequence ID" value="NZ_JAVIKH010000016.1"/>
</dbReference>
<evidence type="ECO:0000256" key="2">
    <source>
        <dbReference type="HAMAP-Rule" id="MF_00742"/>
    </source>
</evidence>
<dbReference type="InterPro" id="IPR050483">
    <property type="entry name" value="CoA-transferase_III_domain"/>
</dbReference>
<accession>A0ABU4WEK4</accession>
<feature type="active site" description="Nucleophile" evidence="2">
    <location>
        <position position="173"/>
    </location>
</feature>
<evidence type="ECO:0000313" key="4">
    <source>
        <dbReference type="Proteomes" id="UP001279681"/>
    </source>
</evidence>
<dbReference type="HAMAP" id="MF_00742">
    <property type="entry name" value="Formyl_CoA_transfer"/>
    <property type="match status" value="1"/>
</dbReference>
<name>A0ABU4WEK4_9FUSO</name>
<dbReference type="NCBIfam" id="TIGR03253">
    <property type="entry name" value="oxalate_frc"/>
    <property type="match status" value="1"/>
</dbReference>
<dbReference type="PANTHER" id="PTHR48207:SF3">
    <property type="entry name" value="SUCCINATE--HYDROXYMETHYLGLUTARATE COA-TRANSFERASE"/>
    <property type="match status" value="1"/>
</dbReference>
<dbReference type="EC" id="2.8.3.16" evidence="2"/>
<reference evidence="4" key="1">
    <citation type="submission" date="2023-07" db="EMBL/GenBank/DDBJ databases">
        <authorList>
            <person name="Colorado M.A."/>
            <person name="Villamil L.M."/>
            <person name="Melo J.F."/>
            <person name="Rodriguez J.A."/>
            <person name="Ruiz R.Y."/>
        </authorList>
    </citation>
    <scope>NUCLEOTIDE SEQUENCE [LARGE SCALE GENOMIC DNA]</scope>
    <source>
        <strain evidence="4">C33</strain>
    </source>
</reference>
<comment type="catalytic activity">
    <reaction evidence="2">
        <text>formyl-CoA + oxalate = oxalyl-CoA + formate</text>
        <dbReference type="Rhea" id="RHEA:16545"/>
        <dbReference type="ChEBI" id="CHEBI:15740"/>
        <dbReference type="ChEBI" id="CHEBI:30623"/>
        <dbReference type="ChEBI" id="CHEBI:57376"/>
        <dbReference type="ChEBI" id="CHEBI:57388"/>
        <dbReference type="EC" id="2.8.3.16"/>
    </reaction>
</comment>
<dbReference type="SUPFAM" id="SSF89796">
    <property type="entry name" value="CoA-transferase family III (CaiB/BaiF)"/>
    <property type="match status" value="1"/>
</dbReference>
<dbReference type="Gene3D" id="3.30.1540.10">
    <property type="entry name" value="formyl-coa transferase, domain 3"/>
    <property type="match status" value="1"/>
</dbReference>
<feature type="binding site" evidence="2">
    <location>
        <begin position="18"/>
        <end position="19"/>
    </location>
    <ligand>
        <name>CoA</name>
        <dbReference type="ChEBI" id="CHEBI:57287"/>
    </ligand>
</feature>
<dbReference type="Gene3D" id="3.40.50.10540">
    <property type="entry name" value="Crotonobetainyl-coa:carnitine coa-transferase, domain 1"/>
    <property type="match status" value="1"/>
</dbReference>
<comment type="function">
    <text evidence="2">Involved in the catabolism of oxalate and in the adapatation to low pH via the induction of the oxalate-dependent acid tolerance response (ATR). Catalyzes the transfer of the CoA moiety from formyl-CoA to oxalate.</text>
</comment>
<comment type="caution">
    <text evidence="2">Lacks conserved residue(s) required for the propagation of feature annotation.</text>
</comment>
<proteinExistence type="inferred from homology"/>
<dbReference type="Pfam" id="PF02515">
    <property type="entry name" value="CoA_transf_3"/>
    <property type="match status" value="1"/>
</dbReference>
<feature type="binding site" evidence="2">
    <location>
        <position position="39"/>
    </location>
    <ligand>
        <name>CoA</name>
        <dbReference type="ChEBI" id="CHEBI:57287"/>
    </ligand>
</feature>